<gene>
    <name evidence="2" type="ORF">FXN61_12170</name>
</gene>
<evidence type="ECO:0000313" key="2">
    <source>
        <dbReference type="EMBL" id="NKE57550.1"/>
    </source>
</evidence>
<reference evidence="2 3" key="1">
    <citation type="submission" date="2019-08" db="EMBL/GenBank/DDBJ databases">
        <title>Lentzea from Indian Himalayas.</title>
        <authorList>
            <person name="Mandal S."/>
            <person name="Mallick Gupta A."/>
            <person name="Maiti P.K."/>
            <person name="Sarkar J."/>
            <person name="Mandal S."/>
        </authorList>
    </citation>
    <scope>NUCLEOTIDE SEQUENCE [LARGE SCALE GENOMIC DNA]</scope>
    <source>
        <strain evidence="2 3">PSKA42</strain>
    </source>
</reference>
<dbReference type="RefSeq" id="WP_167973384.1">
    <property type="nucleotide sequence ID" value="NZ_VSRL01000034.1"/>
</dbReference>
<protein>
    <submittedName>
        <fullName evidence="2">Uncharacterized protein</fullName>
    </submittedName>
</protein>
<proteinExistence type="predicted"/>
<dbReference type="Proteomes" id="UP001515943">
    <property type="component" value="Unassembled WGS sequence"/>
</dbReference>
<organism evidence="2 3">
    <name type="scientific">Lentzea indica</name>
    <dbReference type="NCBI Taxonomy" id="2604800"/>
    <lineage>
        <taxon>Bacteria</taxon>
        <taxon>Bacillati</taxon>
        <taxon>Actinomycetota</taxon>
        <taxon>Actinomycetes</taxon>
        <taxon>Pseudonocardiales</taxon>
        <taxon>Pseudonocardiaceae</taxon>
        <taxon>Lentzea</taxon>
    </lineage>
</organism>
<name>A0ABX1FF40_9PSEU</name>
<evidence type="ECO:0000256" key="1">
    <source>
        <dbReference type="SAM" id="MobiDB-lite"/>
    </source>
</evidence>
<sequence length="169" mass="17835">MAEKLVRTSYLDVTGQPRQGMTSLRESRVDVERYAQPLAGTHASALHRWGIGIGLGVSVAAAGVRIGVGVAVDAAGRHISLAAGGTAKLEEQVLTPVGENGVLVSTAGVSGTLVVTIAWAETFDKAEFQASQTFLMMETPLLRFRPATGSRTSVPRWCSPRSRSTAWAT</sequence>
<evidence type="ECO:0000313" key="3">
    <source>
        <dbReference type="Proteomes" id="UP001515943"/>
    </source>
</evidence>
<accession>A0ABX1FF40</accession>
<feature type="region of interest" description="Disordered" evidence="1">
    <location>
        <begin position="148"/>
        <end position="169"/>
    </location>
</feature>
<keyword evidence="3" id="KW-1185">Reference proteome</keyword>
<dbReference type="EMBL" id="VSRL01000034">
    <property type="protein sequence ID" value="NKE57550.1"/>
    <property type="molecule type" value="Genomic_DNA"/>
</dbReference>
<comment type="caution">
    <text evidence="2">The sequence shown here is derived from an EMBL/GenBank/DDBJ whole genome shotgun (WGS) entry which is preliminary data.</text>
</comment>